<dbReference type="Gene3D" id="3.40.50.720">
    <property type="entry name" value="NAD(P)-binding Rossmann-like Domain"/>
    <property type="match status" value="1"/>
</dbReference>
<evidence type="ECO:0000313" key="9">
    <source>
        <dbReference type="Proteomes" id="UP001485043"/>
    </source>
</evidence>
<dbReference type="InterPro" id="IPR036291">
    <property type="entry name" value="NAD(P)-bd_dom_sf"/>
</dbReference>
<keyword evidence="2" id="KW-0597">Phosphoprotein</keyword>
<dbReference type="SUPFAM" id="SSF53901">
    <property type="entry name" value="Thiolase-like"/>
    <property type="match status" value="2"/>
</dbReference>
<dbReference type="SUPFAM" id="SSF51735">
    <property type="entry name" value="NAD(P)-binding Rossmann-fold domains"/>
    <property type="match status" value="1"/>
</dbReference>
<evidence type="ECO:0000259" key="6">
    <source>
        <dbReference type="PROSITE" id="PS50075"/>
    </source>
</evidence>
<feature type="domain" description="Carrier" evidence="6">
    <location>
        <begin position="993"/>
        <end position="1067"/>
    </location>
</feature>
<dbReference type="GO" id="GO:0006633">
    <property type="term" value="P:fatty acid biosynthetic process"/>
    <property type="evidence" value="ECO:0007669"/>
    <property type="project" value="TreeGrafter"/>
</dbReference>
<dbReference type="InterPro" id="IPR016039">
    <property type="entry name" value="Thiolase-like"/>
</dbReference>
<dbReference type="Proteomes" id="UP001485043">
    <property type="component" value="Unassembled WGS sequence"/>
</dbReference>
<evidence type="ECO:0000256" key="4">
    <source>
        <dbReference type="ARBA" id="ARBA00023268"/>
    </source>
</evidence>
<dbReference type="Gene3D" id="1.10.1200.10">
    <property type="entry name" value="ACP-like"/>
    <property type="match status" value="1"/>
</dbReference>
<dbReference type="Pfam" id="PF02801">
    <property type="entry name" value="Ketoacyl-synt_C"/>
    <property type="match status" value="2"/>
</dbReference>
<protein>
    <submittedName>
        <fullName evidence="8">Uncharacterized protein</fullName>
    </submittedName>
</protein>
<gene>
    <name evidence="8" type="ORF">WJX84_001730</name>
</gene>
<comment type="caution">
    <text evidence="8">The sequence shown here is derived from an EMBL/GenBank/DDBJ whole genome shotgun (WGS) entry which is preliminary data.</text>
</comment>
<dbReference type="EMBL" id="JALJOV010000127">
    <property type="protein sequence ID" value="KAK9866867.1"/>
    <property type="molecule type" value="Genomic_DNA"/>
</dbReference>
<feature type="region of interest" description="Disordered" evidence="5">
    <location>
        <begin position="914"/>
        <end position="951"/>
    </location>
</feature>
<dbReference type="Pfam" id="PF00109">
    <property type="entry name" value="ketoacyl-synt"/>
    <property type="match status" value="2"/>
</dbReference>
<dbReference type="Pfam" id="PF00550">
    <property type="entry name" value="PP-binding"/>
    <property type="match status" value="1"/>
</dbReference>
<dbReference type="PROSITE" id="PS52004">
    <property type="entry name" value="KS3_2"/>
    <property type="match status" value="2"/>
</dbReference>
<keyword evidence="3" id="KW-0808">Transferase</keyword>
<dbReference type="GO" id="GO:0031177">
    <property type="term" value="F:phosphopantetheine binding"/>
    <property type="evidence" value="ECO:0007669"/>
    <property type="project" value="InterPro"/>
</dbReference>
<dbReference type="GO" id="GO:0016491">
    <property type="term" value="F:oxidoreductase activity"/>
    <property type="evidence" value="ECO:0007669"/>
    <property type="project" value="InterPro"/>
</dbReference>
<evidence type="ECO:0000256" key="5">
    <source>
        <dbReference type="SAM" id="MobiDB-lite"/>
    </source>
</evidence>
<name>A0AAW1TE44_9CHLO</name>
<dbReference type="InterPro" id="IPR014030">
    <property type="entry name" value="Ketoacyl_synth_N"/>
</dbReference>
<feature type="domain" description="Ketosynthase family 3 (KS3)" evidence="7">
    <location>
        <begin position="1074"/>
        <end position="1477"/>
    </location>
</feature>
<evidence type="ECO:0000256" key="1">
    <source>
        <dbReference type="ARBA" id="ARBA00022450"/>
    </source>
</evidence>
<dbReference type="InterPro" id="IPR020841">
    <property type="entry name" value="PKS_Beta-ketoAc_synthase_dom"/>
</dbReference>
<dbReference type="PROSITE" id="PS50075">
    <property type="entry name" value="CARRIER"/>
    <property type="match status" value="1"/>
</dbReference>
<organism evidence="8 9">
    <name type="scientific">Apatococcus fuscideae</name>
    <dbReference type="NCBI Taxonomy" id="2026836"/>
    <lineage>
        <taxon>Eukaryota</taxon>
        <taxon>Viridiplantae</taxon>
        <taxon>Chlorophyta</taxon>
        <taxon>core chlorophytes</taxon>
        <taxon>Trebouxiophyceae</taxon>
        <taxon>Chlorellales</taxon>
        <taxon>Chlorellaceae</taxon>
        <taxon>Apatococcus</taxon>
    </lineage>
</organism>
<reference evidence="8 9" key="1">
    <citation type="journal article" date="2024" name="Nat. Commun.">
        <title>Phylogenomics reveals the evolutionary origins of lichenization in chlorophyte algae.</title>
        <authorList>
            <person name="Puginier C."/>
            <person name="Libourel C."/>
            <person name="Otte J."/>
            <person name="Skaloud P."/>
            <person name="Haon M."/>
            <person name="Grisel S."/>
            <person name="Petersen M."/>
            <person name="Berrin J.G."/>
            <person name="Delaux P.M."/>
            <person name="Dal Grande F."/>
            <person name="Keller J."/>
        </authorList>
    </citation>
    <scope>NUCLEOTIDE SEQUENCE [LARGE SCALE GENOMIC DNA]</scope>
    <source>
        <strain evidence="8 9">SAG 2523</strain>
    </source>
</reference>
<feature type="domain" description="Ketosynthase family 3 (KS3)" evidence="7">
    <location>
        <begin position="172"/>
        <end position="686"/>
    </location>
</feature>
<dbReference type="SUPFAM" id="SSF47336">
    <property type="entry name" value="ACP-like"/>
    <property type="match status" value="1"/>
</dbReference>
<keyword evidence="9" id="KW-1185">Reference proteome</keyword>
<dbReference type="SMART" id="SM00825">
    <property type="entry name" value="PKS_KS"/>
    <property type="match status" value="2"/>
</dbReference>
<dbReference type="InterPro" id="IPR020806">
    <property type="entry name" value="PKS_PP-bd"/>
</dbReference>
<keyword evidence="1" id="KW-0596">Phosphopantetheine</keyword>
<keyword evidence="4" id="KW-0511">Multifunctional enzyme</keyword>
<dbReference type="GO" id="GO:0004312">
    <property type="term" value="F:fatty acid synthase activity"/>
    <property type="evidence" value="ECO:0007669"/>
    <property type="project" value="TreeGrafter"/>
</dbReference>
<accession>A0AAW1TE44</accession>
<dbReference type="InterPro" id="IPR014031">
    <property type="entry name" value="Ketoacyl_synth_C"/>
</dbReference>
<dbReference type="Gene3D" id="3.90.180.10">
    <property type="entry name" value="Medium-chain alcohol dehydrogenases, catalytic domain"/>
    <property type="match status" value="1"/>
</dbReference>
<dbReference type="Gene3D" id="3.40.47.10">
    <property type="match status" value="2"/>
</dbReference>
<dbReference type="InterPro" id="IPR009081">
    <property type="entry name" value="PP-bd_ACP"/>
</dbReference>
<evidence type="ECO:0000256" key="2">
    <source>
        <dbReference type="ARBA" id="ARBA00022553"/>
    </source>
</evidence>
<dbReference type="SMART" id="SM00823">
    <property type="entry name" value="PKS_PP"/>
    <property type="match status" value="1"/>
</dbReference>
<dbReference type="PANTHER" id="PTHR43775:SF37">
    <property type="entry name" value="SI:DKEY-61P9.11"/>
    <property type="match status" value="1"/>
</dbReference>
<evidence type="ECO:0000259" key="7">
    <source>
        <dbReference type="PROSITE" id="PS52004"/>
    </source>
</evidence>
<dbReference type="InterPro" id="IPR020843">
    <property type="entry name" value="ER"/>
</dbReference>
<dbReference type="InterPro" id="IPR050091">
    <property type="entry name" value="PKS_NRPS_Biosynth_Enz"/>
</dbReference>
<proteinExistence type="predicted"/>
<evidence type="ECO:0000256" key="3">
    <source>
        <dbReference type="ARBA" id="ARBA00022679"/>
    </source>
</evidence>
<dbReference type="PANTHER" id="PTHR43775">
    <property type="entry name" value="FATTY ACID SYNTHASE"/>
    <property type="match status" value="1"/>
</dbReference>
<dbReference type="InterPro" id="IPR013149">
    <property type="entry name" value="ADH-like_C"/>
</dbReference>
<dbReference type="Pfam" id="PF00107">
    <property type="entry name" value="ADH_zinc_N"/>
    <property type="match status" value="1"/>
</dbReference>
<dbReference type="CDD" id="cd00833">
    <property type="entry name" value="PKS"/>
    <property type="match status" value="2"/>
</dbReference>
<evidence type="ECO:0000313" key="8">
    <source>
        <dbReference type="EMBL" id="KAK9866867.1"/>
    </source>
</evidence>
<sequence>MPTHTTADDPMDLDAINAANGSTLRDHLLEGTAPTLMGLKTPIGGSSLRSLQAKPLSGSRGRGDQVPHGAHQKILYEMTWLASSPATTAGGSSGKRPIQRPPNAALRQAMKCSRGERVLLHAAAGGVGLAALQVLQATGCTPIATAGSPAKRTFIRRLGPAHALNSRDASFAEGVAILGGAHALLNSMTTPGLIAASLSGLTMGARMTEIGKRDIWSPQRIAQERPDIAYTLLAIDFMPPEALHALLSSVSAALTKLHHHPLPIINHPLAAAPTALRQMSQARHIGKQSATEASLRKLGLQLLNPTQGLAALSGALSASGTSTAVLAAAAGGTCSSSTCIAVGIASAEYSNQVVARHTPGESSYSATGAALSVASGRLAFTYGFKGATFSVDTACSSSLVGAHLARAGLQTGASSAGLACGVGLILSPTSTAMFQKAGMLAVDGRCKTLDTSADGYVRSEAAGAMIIGLLGRTQQPTSSGHPAWESSPLDRNGLQQVDAAVQDVQAVMMLAGSAVNQDGRSSGLTAPHGPSQQEVIRAALASCRRQEMTISVLEMHGTGTALGDPIEFGAAAAALVHAQGCAGPTRLHLTALSAKASIGHSEAAAGLMGILHAQTGISSSSSPGLLHLKTVNIHIQPILQPGKRAGSDAAWALPRIHGALPAMQREATGVSSFAFQGTNAHAVLALIDHSPQALGRVSQTIPWEKRRFWAGPQPCALLTRVLAVTHTAAMYAADLTRPTAAHLRQYAVHRRVLLPAAGFVSLAHDAVSSLLLQRSAAAGDGAIVGAVIPAPLAPFDQGSRTRISTSKVVTCNVDCTRGLIEVMSLAGEAQRSHLFASLAMLSARAHAGGPMEPQHNGASTGVWGSACLEPADRLDEAGCLSAEAQLMGCPSQGAMCRVLGLDLRPVVPVRTHGASPIAGLMTPRTPRTPTAKSTPRAPGIPMTPRTPAFPMTPRTPTFVGHQLALPTMNQESRSMLSSLGRHLSEPGTTRPHMSLAKIMETVRQVVEGVLGECPAPDAPLMAAGLDSLGATELQQGLNQTLDLDLPATLAFDHPTMDAICGLACERMQGSSGLIVPQQALVQDTSRSGSQGMAALWGSAGHEMRIHRGSPGDSVAPVPLARWDPDAANLVGADGTSAPRFGSFLRGVAGFDGSAFGVGLSEAATMDPQQRLLLQMSLASLADAGHAGHIATPGVVRHGGMNPAVAMGVYVGVGSADYEALSRRVGVPLSAFSFTAASASVASGRISFAFGFRGPTASIDTACSASLVATHMACTDFREGAADGAIMAGVLLCLVPESTMMLQQGGMMASDGRCKTMDASADGSQPRVGAAEARVHPLALIVGTAVNTNGRASALTAPHGPSQQNLMLAAWQRGQVAPASITALQMHANGTPLGDPIEVAAISAISGQVPARSPLALASIKGFTGHQEAASEKAMLDHAPHAGIAAQGGAHACQLSNGRMLPEQTRRSLQCQPVGNGG</sequence>
<dbReference type="InterPro" id="IPR036736">
    <property type="entry name" value="ACP-like_sf"/>
</dbReference>
<dbReference type="SMART" id="SM00829">
    <property type="entry name" value="PKS_ER"/>
    <property type="match status" value="1"/>
</dbReference>